<dbReference type="InterPro" id="IPR007214">
    <property type="entry name" value="YbaK/aa-tRNA-synth-assoc-dom"/>
</dbReference>
<dbReference type="Pfam" id="PF01612">
    <property type="entry name" value="DNA_pol_A_exo1"/>
    <property type="match status" value="1"/>
</dbReference>
<feature type="domain" description="3'-5' exonuclease" evidence="1">
    <location>
        <begin position="892"/>
        <end position="949"/>
    </location>
</feature>
<dbReference type="Gene3D" id="3.90.960.10">
    <property type="entry name" value="YbaK/aminoacyl-tRNA synthetase-associated domain"/>
    <property type="match status" value="1"/>
</dbReference>
<protein>
    <submittedName>
        <fullName evidence="3">Predicted 3'-5' exonuclease</fullName>
    </submittedName>
</protein>
<organism evidence="3 4">
    <name type="scientific">Plasmopara halstedii</name>
    <name type="common">Downy mildew of sunflower</name>
    <dbReference type="NCBI Taxonomy" id="4781"/>
    <lineage>
        <taxon>Eukaryota</taxon>
        <taxon>Sar</taxon>
        <taxon>Stramenopiles</taxon>
        <taxon>Oomycota</taxon>
        <taxon>Peronosporomycetes</taxon>
        <taxon>Peronosporales</taxon>
        <taxon>Peronosporaceae</taxon>
        <taxon>Plasmopara</taxon>
    </lineage>
</organism>
<dbReference type="STRING" id="4781.A0A0N7L6X6"/>
<dbReference type="InterPro" id="IPR052408">
    <property type="entry name" value="Exonuclease_MUT-7-like"/>
</dbReference>
<feature type="domain" description="YbaK/aminoacyl-tRNA synthetase-associated" evidence="2">
    <location>
        <begin position="1016"/>
        <end position="1132"/>
    </location>
</feature>
<reference evidence="4" key="1">
    <citation type="submission" date="2014-09" db="EMBL/GenBank/DDBJ databases">
        <authorList>
            <person name="Sharma Rahul"/>
            <person name="Thines Marco"/>
        </authorList>
    </citation>
    <scope>NUCLEOTIDE SEQUENCE [LARGE SCALE GENOMIC DNA]</scope>
</reference>
<dbReference type="GO" id="GO:0008408">
    <property type="term" value="F:3'-5' exonuclease activity"/>
    <property type="evidence" value="ECO:0007669"/>
    <property type="project" value="InterPro"/>
</dbReference>
<dbReference type="GO" id="GO:0002161">
    <property type="term" value="F:aminoacyl-tRNA deacylase activity"/>
    <property type="evidence" value="ECO:0007669"/>
    <property type="project" value="InterPro"/>
</dbReference>
<dbReference type="EMBL" id="CCYD01001583">
    <property type="protein sequence ID" value="CEG45499.1"/>
    <property type="molecule type" value="Genomic_DNA"/>
</dbReference>
<dbReference type="InterPro" id="IPR012337">
    <property type="entry name" value="RNaseH-like_sf"/>
</dbReference>
<keyword evidence="3" id="KW-0540">Nuclease</keyword>
<name>A0A0N7L6X6_PLAHL</name>
<dbReference type="PANTHER" id="PTHR47765">
    <property type="entry name" value="3'-5' EXONUCLEASE DOMAIN-CONTAINING PROTEIN"/>
    <property type="match status" value="1"/>
</dbReference>
<dbReference type="SUPFAM" id="SSF53098">
    <property type="entry name" value="Ribonuclease H-like"/>
    <property type="match status" value="1"/>
</dbReference>
<dbReference type="Pfam" id="PF08907">
    <property type="entry name" value="DUF1853"/>
    <property type="match status" value="1"/>
</dbReference>
<evidence type="ECO:0000259" key="2">
    <source>
        <dbReference type="Pfam" id="PF04073"/>
    </source>
</evidence>
<dbReference type="OMA" id="WAMASPH"/>
<evidence type="ECO:0000313" key="4">
    <source>
        <dbReference type="Proteomes" id="UP000054928"/>
    </source>
</evidence>
<dbReference type="InterPro" id="IPR036754">
    <property type="entry name" value="YbaK/aa-tRNA-synt-asso_dom_sf"/>
</dbReference>
<keyword evidence="3" id="KW-0378">Hydrolase</keyword>
<dbReference type="Proteomes" id="UP000054928">
    <property type="component" value="Unassembled WGS sequence"/>
</dbReference>
<dbReference type="RefSeq" id="XP_024581868.1">
    <property type="nucleotide sequence ID" value="XM_024716251.1"/>
</dbReference>
<dbReference type="InterPro" id="IPR002562">
    <property type="entry name" value="3'-5'_exonuclease_dom"/>
</dbReference>
<sequence>MSLNERLPSPLCIPKVVRDLLWTVSSPHILSCDRFPVLPAEFGVEALKLDVVIDWLNALVSDPAPILAFLQDSISTSQSLALGVYFSKLLEFWLQREPHDFHVESSIKFFLLNTTNNIIKDKLCDLGKKSNDHNNFVSLEHYVGPHLGENLAWRVQEVDRKLAMRRGDSVHAWLKENYSDSVESHIVLRGYLFEPLSTLISTAATSMDHDWFLHRNHTPMTPEKEELKSVLNPCIAINHLRGWWTTDMETDLPAKLRANPSRLGESRFVILPKLHWLAPVVAVKSENIEKIVVHGDETLNLADVNALQLDQLITFVRNHFRKDEFGKSSPVAMPLLVAEIVQFPEYVGDDKTVYWHELSRGFILDSTRWDPSPLSQEPVRYRRTRQQNAATGIGDREYEIRQNDCVEEGFIKPDVDDTLVEDKRHQFTDPTTMGPRELCHELVSVLSAKNACFSHAELKRSTAEYFLWRQTSCNDGASDYCEDRTAYLRACFKSLIFEANDGDESRQARRVGYLLVDVFNEVSCESSSNKPYTFLLQECNEWTTMLAKVANDSDRWEFLNLILRAIDLTLESDVVVRWIASKKSDILTLLDKLLAAQNIRWNAIVVEMVRVFHIGELLPGHRTLHITEDAKTIRLIFDKFVGQHDWQNAERLVTVVPDHDMVQRLFKHMSLLNMTKALKRLQQIAATFSNSQNADFTSIEQNCDLSSADKFLLMHPIDHTRNRSYQKNQSNIEWKYVDCAEDIQEVVRRLKEQELSILIAEESCDQQTVVRNILVAIDCEWRPQFLTKACDDLNDRFFEDQEGLSLYQLAVGNIIFVIDVQVLGLAAAEPLSFIWRPSSRLMLIGFCVSSDILKIKNSFPHLSALFDNPNSEISSRSNYSVLELRNLALSRHIPAKHWGLSQLHHACLGEQLDKEQQCSDWGSRPLSTSQIEYAAKDAFAVQRLSWHLLADIEFEKTTCSIGDDVREFLINHDGNRNALNSWTMATELQPLGKQQVELALQAHGINARIFRFDKEVHEGLVVKSIAMIVRKEKLAHTSKKFMYVVVVLPLNRSIDIQALATLLEADTKEISLADQVTLVRVFGYSRGCLGPIGLRAQQATQIVLDSSLQNEKYLLCGAGATDEVYAICPAVLIRVVNALVACVVST</sequence>
<accession>A0A0N7L6X6</accession>
<dbReference type="OrthoDB" id="10261556at2759"/>
<dbReference type="GO" id="GO:0003676">
    <property type="term" value="F:nucleic acid binding"/>
    <property type="evidence" value="ECO:0007669"/>
    <property type="project" value="InterPro"/>
</dbReference>
<evidence type="ECO:0000259" key="1">
    <source>
        <dbReference type="Pfam" id="PF01612"/>
    </source>
</evidence>
<dbReference type="SUPFAM" id="SSF55826">
    <property type="entry name" value="YbaK/ProRS associated domain"/>
    <property type="match status" value="1"/>
</dbReference>
<dbReference type="InterPro" id="IPR015003">
    <property type="entry name" value="DUF1853"/>
</dbReference>
<dbReference type="GeneID" id="36396845"/>
<keyword evidence="3" id="KW-0269">Exonuclease</keyword>
<dbReference type="Pfam" id="PF04073">
    <property type="entry name" value="tRNA_edit"/>
    <property type="match status" value="1"/>
</dbReference>
<dbReference type="Gene3D" id="3.30.420.10">
    <property type="entry name" value="Ribonuclease H-like superfamily/Ribonuclease H"/>
    <property type="match status" value="1"/>
</dbReference>
<dbReference type="PANTHER" id="PTHR47765:SF2">
    <property type="entry name" value="EXONUCLEASE MUT-7 HOMOLOG"/>
    <property type="match status" value="1"/>
</dbReference>
<evidence type="ECO:0000313" key="3">
    <source>
        <dbReference type="EMBL" id="CEG45499.1"/>
    </source>
</evidence>
<dbReference type="InterPro" id="IPR036397">
    <property type="entry name" value="RNaseH_sf"/>
</dbReference>
<dbReference type="CDD" id="cd04332">
    <property type="entry name" value="YbaK_like"/>
    <property type="match status" value="1"/>
</dbReference>
<dbReference type="AlphaFoldDB" id="A0A0N7L6X6"/>
<proteinExistence type="predicted"/>
<keyword evidence="4" id="KW-1185">Reference proteome</keyword>